<evidence type="ECO:0008006" key="3">
    <source>
        <dbReference type="Google" id="ProtNLM"/>
    </source>
</evidence>
<dbReference type="EMBL" id="FOMG01000002">
    <property type="protein sequence ID" value="SFC27881.1"/>
    <property type="molecule type" value="Genomic_DNA"/>
</dbReference>
<dbReference type="RefSeq" id="WP_090088210.1">
    <property type="nucleotide sequence ID" value="NZ_FOMG01000002.1"/>
</dbReference>
<keyword evidence="2" id="KW-1185">Reference proteome</keyword>
<protein>
    <recommendedName>
        <fullName evidence="3">Viral A-type inclusion protein</fullName>
    </recommendedName>
</protein>
<dbReference type="Proteomes" id="UP000199263">
    <property type="component" value="Unassembled WGS sequence"/>
</dbReference>
<dbReference type="AlphaFoldDB" id="A0A1I1HVH3"/>
<reference evidence="1 2" key="1">
    <citation type="submission" date="2016-10" db="EMBL/GenBank/DDBJ databases">
        <authorList>
            <person name="de Groot N.N."/>
        </authorList>
    </citation>
    <scope>NUCLEOTIDE SEQUENCE [LARGE SCALE GENOMIC DNA]</scope>
    <source>
        <strain evidence="1 2">DSM 12992</strain>
    </source>
</reference>
<sequence>MKKTSFFKKNDAEVETSQMFEQTNEKGEYRGDNSKKKNLSIIDKNIIKYVIDQFPSMSVEIRSSLTNLANTLENTIDYIEDKSSYAVKTERDFELSESHRNTSIAIYDIVQSIDKYVKWMEEEYEEAINNNEISIKNSELKTNETNIELQSQHINSDIDIEGGIEIYKDFSLKEPKAFKLDDNIIEVENWDDLLVKTAEVLTKKYKKNKNSDKVVNTDIKILEKKSNENTLRNTVIEMLNEYKISLNDFKLIVQDK</sequence>
<evidence type="ECO:0000313" key="2">
    <source>
        <dbReference type="Proteomes" id="UP000199263"/>
    </source>
</evidence>
<organism evidence="1 2">
    <name type="scientific">Clostridium uliginosum</name>
    <dbReference type="NCBI Taxonomy" id="119641"/>
    <lineage>
        <taxon>Bacteria</taxon>
        <taxon>Bacillati</taxon>
        <taxon>Bacillota</taxon>
        <taxon>Clostridia</taxon>
        <taxon>Eubacteriales</taxon>
        <taxon>Clostridiaceae</taxon>
        <taxon>Clostridium</taxon>
    </lineage>
</organism>
<dbReference type="OrthoDB" id="1937047at2"/>
<gene>
    <name evidence="1" type="ORF">SAMN05421842_10222</name>
</gene>
<proteinExistence type="predicted"/>
<accession>A0A1I1HVH3</accession>
<name>A0A1I1HVH3_9CLOT</name>
<evidence type="ECO:0000313" key="1">
    <source>
        <dbReference type="EMBL" id="SFC27881.1"/>
    </source>
</evidence>